<evidence type="ECO:0000313" key="2">
    <source>
        <dbReference type="EMBL" id="HDQ88723.1"/>
    </source>
</evidence>
<feature type="domain" description="Transposase for insertion sequence element IS21-like C-terminal" evidence="1">
    <location>
        <begin position="326"/>
        <end position="393"/>
    </location>
</feature>
<dbReference type="EMBL" id="DSDM01000066">
    <property type="protein sequence ID" value="HDQ88723.1"/>
    <property type="molecule type" value="Genomic_DNA"/>
</dbReference>
<organism evidence="2">
    <name type="scientific">candidate division WWE3 bacterium</name>
    <dbReference type="NCBI Taxonomy" id="2053526"/>
    <lineage>
        <taxon>Bacteria</taxon>
        <taxon>Katanobacteria</taxon>
    </lineage>
</organism>
<dbReference type="NCBIfam" id="NF033546">
    <property type="entry name" value="transpos_IS21"/>
    <property type="match status" value="1"/>
</dbReference>
<sequence>MINLKDKQKIILEAVLEGKTQRQVAREMKISRTTVTKYLKNYEASKSKLMGCDDVKIKEDIISPPKYNSTARIKVKLTDQIIEKIHSYLKENELKRATGRAKQQKKKIDILEALRDDGYDIGYTTVCNAVNDIEVKKKEAFIRQHYSWGDSSEFDWGEVKLIISGKLKAVHMGAFTTAKGNWRYADLYYSQKMENFLHLHTEFFESAGGVYREIVYDNLRTAVAKFVGKSYKKPTDDLLKLSIYYNFRFRFCNIGAGNEKGRIERSVEYIRRRVFSKRDSFCSMDEARQYLREELKKLNLKGQTLENGRSGQSMLQEEKGYLLPLPPKYDTARICERRIGKYSCFEIDSCFYSVPDCYVGQFVFVKAYPQRIIAYYREEEIAVHRRRFGQFEWSIKIEHYRQTFIKKPGALANSLALMQAAPELKEIYTDYYIGSEKDFIELLGIISEYSLDKVKEAIEKLVSINPLSINTDKIKLLVQRDEDKITGLAGSKDSQIEAYSRQIAKNYAELLNFSDLKEASII</sequence>
<dbReference type="InterPro" id="IPR009057">
    <property type="entry name" value="Homeodomain-like_sf"/>
</dbReference>
<gene>
    <name evidence="2" type="ORF">ENN92_01085</name>
</gene>
<name>A0A7C1DM93_UNCKA</name>
<dbReference type="Pfam" id="PF22483">
    <property type="entry name" value="Mu-transpos_C_2"/>
    <property type="match status" value="1"/>
</dbReference>
<protein>
    <submittedName>
        <fullName evidence="2">IS21 family transposase</fullName>
    </submittedName>
</protein>
<comment type="caution">
    <text evidence="2">The sequence shown here is derived from an EMBL/GenBank/DDBJ whole genome shotgun (WGS) entry which is preliminary data.</text>
</comment>
<dbReference type="PANTHER" id="PTHR35004">
    <property type="entry name" value="TRANSPOSASE RV3428C-RELATED"/>
    <property type="match status" value="1"/>
</dbReference>
<reference evidence="2" key="1">
    <citation type="journal article" date="2020" name="mSystems">
        <title>Genome- and Community-Level Interaction Insights into Carbon Utilization and Element Cycling Functions of Hydrothermarchaeota in Hydrothermal Sediment.</title>
        <authorList>
            <person name="Zhou Z."/>
            <person name="Liu Y."/>
            <person name="Xu W."/>
            <person name="Pan J."/>
            <person name="Luo Z.H."/>
            <person name="Li M."/>
        </authorList>
    </citation>
    <scope>NUCLEOTIDE SEQUENCE [LARGE SCALE GENOMIC DNA]</scope>
    <source>
        <strain evidence="2">SpSt-1219</strain>
    </source>
</reference>
<evidence type="ECO:0000259" key="1">
    <source>
        <dbReference type="Pfam" id="PF22483"/>
    </source>
</evidence>
<dbReference type="InterPro" id="IPR054353">
    <property type="entry name" value="IstA-like_C"/>
</dbReference>
<accession>A0A7C1DM93</accession>
<dbReference type="PANTHER" id="PTHR35004:SF7">
    <property type="entry name" value="INTEGRASE PROTEIN"/>
    <property type="match status" value="1"/>
</dbReference>
<proteinExistence type="predicted"/>
<dbReference type="AlphaFoldDB" id="A0A7C1DM93"/>
<dbReference type="SUPFAM" id="SSF46689">
    <property type="entry name" value="Homeodomain-like"/>
    <property type="match status" value="1"/>
</dbReference>
<dbReference type="Proteomes" id="UP000886066">
    <property type="component" value="Unassembled WGS sequence"/>
</dbReference>
<dbReference type="Pfam" id="PF13384">
    <property type="entry name" value="HTH_23"/>
    <property type="match status" value="1"/>
</dbReference>
<dbReference type="Gene3D" id="1.10.10.60">
    <property type="entry name" value="Homeodomain-like"/>
    <property type="match status" value="1"/>
</dbReference>